<keyword evidence="4" id="KW-0597">Phosphoprotein</keyword>
<dbReference type="FunFam" id="3.30.565.10:FF:000006">
    <property type="entry name" value="Sensor histidine kinase WalK"/>
    <property type="match status" value="1"/>
</dbReference>
<evidence type="ECO:0000256" key="4">
    <source>
        <dbReference type="ARBA" id="ARBA00022553"/>
    </source>
</evidence>
<dbReference type="GO" id="GO:0000155">
    <property type="term" value="F:phosphorelay sensor kinase activity"/>
    <property type="evidence" value="ECO:0007669"/>
    <property type="project" value="InterPro"/>
</dbReference>
<keyword evidence="8" id="KW-0812">Transmembrane</keyword>
<dbReference type="InterPro" id="IPR036097">
    <property type="entry name" value="HisK_dim/P_sf"/>
</dbReference>
<dbReference type="Pfam" id="PF02518">
    <property type="entry name" value="HATPase_c"/>
    <property type="match status" value="1"/>
</dbReference>
<feature type="transmembrane region" description="Helical" evidence="8">
    <location>
        <begin position="6"/>
        <end position="24"/>
    </location>
</feature>
<dbReference type="Proteomes" id="UP000234849">
    <property type="component" value="Unassembled WGS sequence"/>
</dbReference>
<keyword evidence="8" id="KW-0472">Membrane</keyword>
<dbReference type="InterPro" id="IPR004358">
    <property type="entry name" value="Sig_transdc_His_kin-like_C"/>
</dbReference>
<dbReference type="Pfam" id="PF00512">
    <property type="entry name" value="HisKA"/>
    <property type="match status" value="1"/>
</dbReference>
<comment type="caution">
    <text evidence="10">The sequence shown here is derived from an EMBL/GenBank/DDBJ whole genome shotgun (WGS) entry which is preliminary data.</text>
</comment>
<evidence type="ECO:0000256" key="7">
    <source>
        <dbReference type="ARBA" id="ARBA00023012"/>
    </source>
</evidence>
<evidence type="ECO:0000256" key="1">
    <source>
        <dbReference type="ARBA" id="ARBA00000085"/>
    </source>
</evidence>
<dbReference type="EC" id="2.7.13.3" evidence="3"/>
<comment type="catalytic activity">
    <reaction evidence="1">
        <text>ATP + protein L-histidine = ADP + protein N-phospho-L-histidine.</text>
        <dbReference type="EC" id="2.7.13.3"/>
    </reaction>
</comment>
<feature type="domain" description="Histidine kinase" evidence="9">
    <location>
        <begin position="91"/>
        <end position="305"/>
    </location>
</feature>
<dbReference type="InterPro" id="IPR003661">
    <property type="entry name" value="HisK_dim/P_dom"/>
</dbReference>
<evidence type="ECO:0000256" key="6">
    <source>
        <dbReference type="ARBA" id="ARBA00022777"/>
    </source>
</evidence>
<comment type="subcellular location">
    <subcellularLocation>
        <location evidence="2">Membrane</location>
    </subcellularLocation>
</comment>
<dbReference type="PANTHER" id="PTHR43711:SF26">
    <property type="entry name" value="SENSOR HISTIDINE KINASE RCSC"/>
    <property type="match status" value="1"/>
</dbReference>
<keyword evidence="8" id="KW-1133">Transmembrane helix</keyword>
<evidence type="ECO:0000256" key="5">
    <source>
        <dbReference type="ARBA" id="ARBA00022679"/>
    </source>
</evidence>
<dbReference type="PRINTS" id="PR00344">
    <property type="entry name" value="BCTRLSENSOR"/>
</dbReference>
<dbReference type="CDD" id="cd00082">
    <property type="entry name" value="HisKA"/>
    <property type="match status" value="1"/>
</dbReference>
<accession>A0A2N5NN17</accession>
<dbReference type="InterPro" id="IPR003594">
    <property type="entry name" value="HATPase_dom"/>
</dbReference>
<dbReference type="PANTHER" id="PTHR43711">
    <property type="entry name" value="TWO-COMPONENT HISTIDINE KINASE"/>
    <property type="match status" value="1"/>
</dbReference>
<proteinExistence type="predicted"/>
<dbReference type="Gene3D" id="3.30.565.10">
    <property type="entry name" value="Histidine kinase-like ATPase, C-terminal domain"/>
    <property type="match status" value="1"/>
</dbReference>
<protein>
    <recommendedName>
        <fullName evidence="3">histidine kinase</fullName>
        <ecNumber evidence="3">2.7.13.3</ecNumber>
    </recommendedName>
</protein>
<dbReference type="InterPro" id="IPR050736">
    <property type="entry name" value="Sensor_HK_Regulatory"/>
</dbReference>
<dbReference type="PROSITE" id="PS50109">
    <property type="entry name" value="HIS_KIN"/>
    <property type="match status" value="1"/>
</dbReference>
<evidence type="ECO:0000256" key="2">
    <source>
        <dbReference type="ARBA" id="ARBA00004370"/>
    </source>
</evidence>
<keyword evidence="5" id="KW-0808">Transferase</keyword>
<dbReference type="SMART" id="SM00387">
    <property type="entry name" value="HATPase_c"/>
    <property type="match status" value="1"/>
</dbReference>
<dbReference type="Gene3D" id="1.10.287.130">
    <property type="match status" value="1"/>
</dbReference>
<evidence type="ECO:0000256" key="3">
    <source>
        <dbReference type="ARBA" id="ARBA00012438"/>
    </source>
</evidence>
<dbReference type="GO" id="GO:0016020">
    <property type="term" value="C:membrane"/>
    <property type="evidence" value="ECO:0007669"/>
    <property type="project" value="UniProtKB-SubCell"/>
</dbReference>
<keyword evidence="7" id="KW-0902">Two-component regulatory system</keyword>
<dbReference type="SUPFAM" id="SSF55874">
    <property type="entry name" value="ATPase domain of HSP90 chaperone/DNA topoisomerase II/histidine kinase"/>
    <property type="match status" value="1"/>
</dbReference>
<dbReference type="RefSeq" id="WP_101878996.1">
    <property type="nucleotide sequence ID" value="NZ_JALQCN010000006.1"/>
</dbReference>
<evidence type="ECO:0000313" key="10">
    <source>
        <dbReference type="EMBL" id="PLT58271.1"/>
    </source>
</evidence>
<dbReference type="InterPro" id="IPR005467">
    <property type="entry name" value="His_kinase_dom"/>
</dbReference>
<sequence>MESIITGILSAGCVAGVLFGMYEYRRRKKLYRETDWMLESILEGDPILVSDLKEGEVSALSGKIRKIQEMQEMSVSQAEEEKEQVKSLISNMSHQLKTPLANIRMYEEILREENQDAETREKFLAKMQTQSEKLEWILNSLFKMVKLEQNVMVFEVSMCPIRKTILDAVNLVYEKAARKQILIKTGYIPDLLLYHNAKWTSEVFVNLLENAVKYTGEGGTIQIDLNQYEMYAEIRITDTGIGIRKEEIPRIFQRFYRSKDVENLEGSGIGLYLSRLIAEKEKGYIQVESVYGKGSCFSVFLRMEK</sequence>
<dbReference type="AlphaFoldDB" id="A0A2N5NN17"/>
<evidence type="ECO:0000259" key="9">
    <source>
        <dbReference type="PROSITE" id="PS50109"/>
    </source>
</evidence>
<reference evidence="10 11" key="1">
    <citation type="journal article" date="2017" name="Genome Med.">
        <title>A novel Ruminococcus gnavus clade enriched in inflammatory bowel disease patients.</title>
        <authorList>
            <person name="Hall A.B."/>
            <person name="Yassour M."/>
            <person name="Sauk J."/>
            <person name="Garner A."/>
            <person name="Jiang X."/>
            <person name="Arthur T."/>
            <person name="Lagoudas G.K."/>
            <person name="Vatanen T."/>
            <person name="Fornelos N."/>
            <person name="Wilson R."/>
            <person name="Bertha M."/>
            <person name="Cohen M."/>
            <person name="Garber J."/>
            <person name="Khalili H."/>
            <person name="Gevers D."/>
            <person name="Ananthakrishnan A.N."/>
            <person name="Kugathasan S."/>
            <person name="Lander E.S."/>
            <person name="Blainey P."/>
            <person name="Vlamakis H."/>
            <person name="Xavier R.J."/>
            <person name="Huttenhower C."/>
        </authorList>
    </citation>
    <scope>NUCLEOTIDE SEQUENCE [LARGE SCALE GENOMIC DNA]</scope>
    <source>
        <strain evidence="10 11">RJX1118</strain>
    </source>
</reference>
<evidence type="ECO:0000256" key="8">
    <source>
        <dbReference type="SAM" id="Phobius"/>
    </source>
</evidence>
<dbReference type="InterPro" id="IPR036890">
    <property type="entry name" value="HATPase_C_sf"/>
</dbReference>
<name>A0A2N5NN17_MEDGN</name>
<organism evidence="10 11">
    <name type="scientific">Mediterraneibacter gnavus</name>
    <name type="common">Ruminococcus gnavus</name>
    <dbReference type="NCBI Taxonomy" id="33038"/>
    <lineage>
        <taxon>Bacteria</taxon>
        <taxon>Bacillati</taxon>
        <taxon>Bacillota</taxon>
        <taxon>Clostridia</taxon>
        <taxon>Lachnospirales</taxon>
        <taxon>Lachnospiraceae</taxon>
        <taxon>Mediterraneibacter</taxon>
    </lineage>
</organism>
<dbReference type="SUPFAM" id="SSF47384">
    <property type="entry name" value="Homodimeric domain of signal transducing histidine kinase"/>
    <property type="match status" value="1"/>
</dbReference>
<evidence type="ECO:0000313" key="11">
    <source>
        <dbReference type="Proteomes" id="UP000234849"/>
    </source>
</evidence>
<keyword evidence="6 10" id="KW-0418">Kinase</keyword>
<gene>
    <name evidence="10" type="ORF">CDL18_01475</name>
</gene>
<dbReference type="EMBL" id="NIHM01000001">
    <property type="protein sequence ID" value="PLT58271.1"/>
    <property type="molecule type" value="Genomic_DNA"/>
</dbReference>
<dbReference type="SMART" id="SM00388">
    <property type="entry name" value="HisKA"/>
    <property type="match status" value="1"/>
</dbReference>